<proteinExistence type="predicted"/>
<protein>
    <submittedName>
        <fullName evidence="2">Uncharacterized protein</fullName>
    </submittedName>
</protein>
<reference evidence="2" key="1">
    <citation type="submission" date="2019-11" db="UniProtKB">
        <authorList>
            <consortium name="WormBaseParasite"/>
        </authorList>
    </citation>
    <scope>IDENTIFICATION</scope>
</reference>
<feature type="region of interest" description="Disordered" evidence="1">
    <location>
        <begin position="1"/>
        <end position="44"/>
    </location>
</feature>
<organism evidence="2">
    <name type="scientific">Mesocestoides corti</name>
    <name type="common">Flatworm</name>
    <dbReference type="NCBI Taxonomy" id="53468"/>
    <lineage>
        <taxon>Eukaryota</taxon>
        <taxon>Metazoa</taxon>
        <taxon>Spiralia</taxon>
        <taxon>Lophotrochozoa</taxon>
        <taxon>Platyhelminthes</taxon>
        <taxon>Cestoda</taxon>
        <taxon>Eucestoda</taxon>
        <taxon>Cyclophyllidea</taxon>
        <taxon>Mesocestoididae</taxon>
        <taxon>Mesocestoides</taxon>
    </lineage>
</organism>
<dbReference type="WBParaSite" id="MCU_000892-RA">
    <property type="protein sequence ID" value="MCU_000892-RA"/>
    <property type="gene ID" value="MCU_000892"/>
</dbReference>
<accession>A0A5K3EIT2</accession>
<evidence type="ECO:0000256" key="1">
    <source>
        <dbReference type="SAM" id="MobiDB-lite"/>
    </source>
</evidence>
<evidence type="ECO:0000313" key="2">
    <source>
        <dbReference type="WBParaSite" id="MCU_000892-RA"/>
    </source>
</evidence>
<name>A0A5K3EIT2_MESCO</name>
<dbReference type="AlphaFoldDB" id="A0A5K3EIT2"/>
<sequence length="71" mass="7928">METETRERIGSQPPARHSMSARHHAAGSRTTGHVMSPPRRAHHRHQYGCRLSFRYTITPSTMTTSCAALGI</sequence>